<feature type="transmembrane region" description="Helical" evidence="6">
    <location>
        <begin position="259"/>
        <end position="280"/>
    </location>
</feature>
<dbReference type="InterPro" id="IPR013525">
    <property type="entry name" value="ABC2_TM"/>
</dbReference>
<feature type="domain" description="ABC-2 type transporter transmembrane" evidence="7">
    <location>
        <begin position="11"/>
        <end position="359"/>
    </location>
</feature>
<dbReference type="Pfam" id="PF12698">
    <property type="entry name" value="ABC2_membrane_3"/>
    <property type="match status" value="1"/>
</dbReference>
<feature type="transmembrane region" description="Helical" evidence="6">
    <location>
        <begin position="12"/>
        <end position="29"/>
    </location>
</feature>
<evidence type="ECO:0000256" key="6">
    <source>
        <dbReference type="SAM" id="Phobius"/>
    </source>
</evidence>
<protein>
    <submittedName>
        <fullName evidence="8">ABC transporter permease</fullName>
    </submittedName>
</protein>
<dbReference type="OrthoDB" id="9811522at2"/>
<sequence length="388" mass="44239">MGMVFKDEGVMLFFLVVPIFYPIVYSMIYTSETIREVPAVVVDDSRSALSREYIRKVDATAELHIISYCANMQEAREIMRQREAYGIIYIPRNFVKDIAQGKQTHVNIFCDMSGLLYYKAMLMANTNVSLNINADIKKQLAQNTTNRQDEVTIKPIASEDINLYNPQAGIASFLLPGVLVLIIQQTLLLGIAMMAGTSRERNRLHELIPVGRHNHGLLRIVLAKTSVYLTIYVVQSVFCFGVVPRIFSLPQIGNPVTLVFFFLPFLLAVIFFGMTVSAVVRERENGVLIFVFTSVILIFISGLSWPSAAIPGYWKLFSYIFPSTFAINGYVHINNMGASLLDVRKEWDALWLQAAFYFFTCCLSYRYKILAARIRTYKDYRVRRKVES</sequence>
<evidence type="ECO:0000256" key="4">
    <source>
        <dbReference type="ARBA" id="ARBA00022989"/>
    </source>
</evidence>
<evidence type="ECO:0000256" key="2">
    <source>
        <dbReference type="ARBA" id="ARBA00022475"/>
    </source>
</evidence>
<keyword evidence="4 6" id="KW-1133">Transmembrane helix</keyword>
<dbReference type="AlphaFoldDB" id="A0A5P8E9I8"/>
<evidence type="ECO:0000256" key="3">
    <source>
        <dbReference type="ARBA" id="ARBA00022692"/>
    </source>
</evidence>
<name>A0A5P8E9I8_9BACT</name>
<gene>
    <name evidence="8" type="ORF">C7Y71_004110</name>
</gene>
<evidence type="ECO:0000259" key="7">
    <source>
        <dbReference type="Pfam" id="PF12698"/>
    </source>
</evidence>
<dbReference type="Proteomes" id="UP000249375">
    <property type="component" value="Chromosome"/>
</dbReference>
<evidence type="ECO:0000256" key="5">
    <source>
        <dbReference type="ARBA" id="ARBA00023136"/>
    </source>
</evidence>
<evidence type="ECO:0000256" key="1">
    <source>
        <dbReference type="ARBA" id="ARBA00004651"/>
    </source>
</evidence>
<organism evidence="8 9">
    <name type="scientific">Pseudoprevotella muciniphila</name>
    <dbReference type="NCBI Taxonomy" id="2133944"/>
    <lineage>
        <taxon>Bacteria</taxon>
        <taxon>Pseudomonadati</taxon>
        <taxon>Bacteroidota</taxon>
        <taxon>Bacteroidia</taxon>
        <taxon>Bacteroidales</taxon>
        <taxon>Prevotellaceae</taxon>
        <taxon>Pseudoprevotella</taxon>
    </lineage>
</organism>
<proteinExistence type="predicted"/>
<evidence type="ECO:0000313" key="9">
    <source>
        <dbReference type="Proteomes" id="UP000249375"/>
    </source>
</evidence>
<dbReference type="InterPro" id="IPR051449">
    <property type="entry name" value="ABC-2_transporter_component"/>
</dbReference>
<dbReference type="EMBL" id="CP033459">
    <property type="protein sequence ID" value="QFQ13705.1"/>
    <property type="molecule type" value="Genomic_DNA"/>
</dbReference>
<feature type="transmembrane region" description="Helical" evidence="6">
    <location>
        <begin position="349"/>
        <end position="367"/>
    </location>
</feature>
<reference evidence="8 9" key="1">
    <citation type="submission" date="2018-11" db="EMBL/GenBank/DDBJ databases">
        <authorList>
            <person name="Na S.W."/>
            <person name="Baik M."/>
        </authorList>
    </citation>
    <scope>NUCLEOTIDE SEQUENCE [LARGE SCALE GENOMIC DNA]</scope>
    <source>
        <strain evidence="8 9">E39</strain>
    </source>
</reference>
<dbReference type="PANTHER" id="PTHR30294">
    <property type="entry name" value="MEMBRANE COMPONENT OF ABC TRANSPORTER YHHJ-RELATED"/>
    <property type="match status" value="1"/>
</dbReference>
<dbReference type="PANTHER" id="PTHR30294:SF46">
    <property type="entry name" value="ABC TRANSPORTER PERMEASE"/>
    <property type="match status" value="1"/>
</dbReference>
<feature type="transmembrane region" description="Helical" evidence="6">
    <location>
        <begin position="173"/>
        <end position="195"/>
    </location>
</feature>
<evidence type="ECO:0000313" key="8">
    <source>
        <dbReference type="EMBL" id="QFQ13705.1"/>
    </source>
</evidence>
<comment type="subcellular location">
    <subcellularLocation>
        <location evidence="1">Cell membrane</location>
        <topology evidence="1">Multi-pass membrane protein</topology>
    </subcellularLocation>
</comment>
<dbReference type="Gene3D" id="3.40.1710.10">
    <property type="entry name" value="abc type-2 transporter like domain"/>
    <property type="match status" value="1"/>
</dbReference>
<accession>A0A5P8E9I8</accession>
<feature type="transmembrane region" description="Helical" evidence="6">
    <location>
        <begin position="227"/>
        <end position="247"/>
    </location>
</feature>
<keyword evidence="5 6" id="KW-0472">Membrane</keyword>
<keyword evidence="3 6" id="KW-0812">Transmembrane</keyword>
<dbReference type="KEGG" id="alq:C7Y71_004110"/>
<keyword evidence="9" id="KW-1185">Reference proteome</keyword>
<feature type="transmembrane region" description="Helical" evidence="6">
    <location>
        <begin position="287"/>
        <end position="308"/>
    </location>
</feature>
<dbReference type="GO" id="GO:0140359">
    <property type="term" value="F:ABC-type transporter activity"/>
    <property type="evidence" value="ECO:0007669"/>
    <property type="project" value="InterPro"/>
</dbReference>
<dbReference type="GO" id="GO:0005886">
    <property type="term" value="C:plasma membrane"/>
    <property type="evidence" value="ECO:0007669"/>
    <property type="project" value="UniProtKB-SubCell"/>
</dbReference>
<keyword evidence="2" id="KW-1003">Cell membrane</keyword>